<dbReference type="SUPFAM" id="SSF52833">
    <property type="entry name" value="Thioredoxin-like"/>
    <property type="match status" value="1"/>
</dbReference>
<feature type="region of interest" description="Disordered" evidence="1">
    <location>
        <begin position="136"/>
        <end position="190"/>
    </location>
</feature>
<comment type="caution">
    <text evidence="2">The sequence shown here is derived from an EMBL/GenBank/DDBJ whole genome shotgun (WGS) entry which is preliminary data.</text>
</comment>
<accession>A0A8K0MTY0</accession>
<evidence type="ECO:0000313" key="3">
    <source>
        <dbReference type="Proteomes" id="UP000797356"/>
    </source>
</evidence>
<sequence length="365" mass="39400">MEISGAALRRVPGISCAGFRRDAGEPSFSGASIVAGRGRFGVKISSWPRRVRGGGRFSDEGHLCYYATPVRCGGGRKEEKRRARLMESLARDLSAFYSVGFGVEAGQGVVGDVKAKMITEAADVLLAQLNQLRAGEKDMERKRKEEKKEMKRKRKEKKAAMKAARLKDRADLDASSSSSESSNGDSETVVKMSSLRTATFPHHRLKSLEVPKEAPKCDEDPITLALRAVERMEENRTHLKPEQECSSSSSSSSSSCDISCKCSDMVVEKPMDRIEVCVGGKCKKSGSLALLGELERKVGVEGVVVGCKCMGKCKDGPNVRVSDRGLDFVKPAGNPLFIGVGLEDVGTILAEFFGEKKDVGLVAAA</sequence>
<feature type="compositionally biased region" description="Basic and acidic residues" evidence="1">
    <location>
        <begin position="233"/>
        <end position="243"/>
    </location>
</feature>
<dbReference type="Proteomes" id="UP000797356">
    <property type="component" value="Chromosome 1"/>
</dbReference>
<feature type="compositionally biased region" description="Basic and acidic residues" evidence="1">
    <location>
        <begin position="136"/>
        <end position="149"/>
    </location>
</feature>
<dbReference type="Gene3D" id="3.40.30.10">
    <property type="entry name" value="Glutaredoxin"/>
    <property type="match status" value="1"/>
</dbReference>
<dbReference type="CDD" id="cd02980">
    <property type="entry name" value="TRX_Fd_family"/>
    <property type="match status" value="1"/>
</dbReference>
<keyword evidence="3" id="KW-1185">Reference proteome</keyword>
<reference evidence="2" key="1">
    <citation type="journal article" date="2017" name="Gigascience">
        <title>The genome draft of coconut (Cocos nucifera).</title>
        <authorList>
            <person name="Xiao Y."/>
            <person name="Xu P."/>
            <person name="Fan H."/>
            <person name="Baudouin L."/>
            <person name="Xia W."/>
            <person name="Bocs S."/>
            <person name="Xu J."/>
            <person name="Li Q."/>
            <person name="Guo A."/>
            <person name="Zhou L."/>
            <person name="Li J."/>
            <person name="Wu Y."/>
            <person name="Ma Z."/>
            <person name="Armero A."/>
            <person name="Issali A.E."/>
            <person name="Liu N."/>
            <person name="Peng M."/>
            <person name="Yang Y."/>
        </authorList>
    </citation>
    <scope>NUCLEOTIDE SEQUENCE</scope>
    <source>
        <tissue evidence="2">Spear leaf of Hainan Tall coconut</tissue>
    </source>
</reference>
<evidence type="ECO:0000256" key="1">
    <source>
        <dbReference type="SAM" id="MobiDB-lite"/>
    </source>
</evidence>
<gene>
    <name evidence="2" type="ORF">COCNU_01G000280</name>
</gene>
<feature type="compositionally biased region" description="Low complexity" evidence="1">
    <location>
        <begin position="245"/>
        <end position="256"/>
    </location>
</feature>
<evidence type="ECO:0000313" key="2">
    <source>
        <dbReference type="EMBL" id="KAG1326094.1"/>
    </source>
</evidence>
<dbReference type="OrthoDB" id="913780at2759"/>
<protein>
    <submittedName>
        <fullName evidence="2">Diacylglycerol O-acyltransferase 3</fullName>
    </submittedName>
</protein>
<proteinExistence type="predicted"/>
<organism evidence="2 3">
    <name type="scientific">Cocos nucifera</name>
    <name type="common">Coconut palm</name>
    <dbReference type="NCBI Taxonomy" id="13894"/>
    <lineage>
        <taxon>Eukaryota</taxon>
        <taxon>Viridiplantae</taxon>
        <taxon>Streptophyta</taxon>
        <taxon>Embryophyta</taxon>
        <taxon>Tracheophyta</taxon>
        <taxon>Spermatophyta</taxon>
        <taxon>Magnoliopsida</taxon>
        <taxon>Liliopsida</taxon>
        <taxon>Arecaceae</taxon>
        <taxon>Arecoideae</taxon>
        <taxon>Cocoseae</taxon>
        <taxon>Attaleinae</taxon>
        <taxon>Cocos</taxon>
    </lineage>
</organism>
<feature type="region of interest" description="Disordered" evidence="1">
    <location>
        <begin position="233"/>
        <end position="256"/>
    </location>
</feature>
<name>A0A8K0MTY0_COCNU</name>
<dbReference type="AlphaFoldDB" id="A0A8K0MTY0"/>
<reference evidence="2" key="2">
    <citation type="submission" date="2019-07" db="EMBL/GenBank/DDBJ databases">
        <authorList>
            <person name="Yang Y."/>
            <person name="Bocs S."/>
            <person name="Baudouin L."/>
        </authorList>
    </citation>
    <scope>NUCLEOTIDE SEQUENCE</scope>
    <source>
        <tissue evidence="2">Spear leaf of Hainan Tall coconut</tissue>
    </source>
</reference>
<dbReference type="EMBL" id="CM017872">
    <property type="protein sequence ID" value="KAG1326094.1"/>
    <property type="molecule type" value="Genomic_DNA"/>
</dbReference>
<feature type="compositionally biased region" description="Low complexity" evidence="1">
    <location>
        <begin position="173"/>
        <end position="182"/>
    </location>
</feature>
<dbReference type="InterPro" id="IPR036249">
    <property type="entry name" value="Thioredoxin-like_sf"/>
</dbReference>